<dbReference type="InterPro" id="IPR017972">
    <property type="entry name" value="Cyt_P450_CS"/>
</dbReference>
<dbReference type="HOGENOM" id="CLU_1404096_0_0_1"/>
<evidence type="ECO:0000256" key="4">
    <source>
        <dbReference type="RuleBase" id="RU000461"/>
    </source>
</evidence>
<dbReference type="Pfam" id="PF00067">
    <property type="entry name" value="p450"/>
    <property type="match status" value="1"/>
</dbReference>
<organism evidence="5 6">
    <name type="scientific">Tetranychus urticae</name>
    <name type="common">Two-spotted spider mite</name>
    <dbReference type="NCBI Taxonomy" id="32264"/>
    <lineage>
        <taxon>Eukaryota</taxon>
        <taxon>Metazoa</taxon>
        <taxon>Ecdysozoa</taxon>
        <taxon>Arthropoda</taxon>
        <taxon>Chelicerata</taxon>
        <taxon>Arachnida</taxon>
        <taxon>Acari</taxon>
        <taxon>Acariformes</taxon>
        <taxon>Trombidiformes</taxon>
        <taxon>Prostigmata</taxon>
        <taxon>Eleutherengona</taxon>
        <taxon>Raphignathae</taxon>
        <taxon>Tetranychoidea</taxon>
        <taxon>Tetranychidae</taxon>
        <taxon>Tetranychus</taxon>
    </lineage>
</organism>
<keyword evidence="2 4" id="KW-0503">Monooxygenase</keyword>
<dbReference type="InterPro" id="IPR002401">
    <property type="entry name" value="Cyt_P450_E_grp-I"/>
</dbReference>
<name>T1JYF1_TETUR</name>
<dbReference type="GO" id="GO:0016705">
    <property type="term" value="F:oxidoreductase activity, acting on paired donors, with incorporation or reduction of molecular oxygen"/>
    <property type="evidence" value="ECO:0007669"/>
    <property type="project" value="InterPro"/>
</dbReference>
<feature type="binding site" description="axial binding residue" evidence="3">
    <location>
        <position position="167"/>
    </location>
    <ligand>
        <name>heme</name>
        <dbReference type="ChEBI" id="CHEBI:30413"/>
    </ligand>
    <ligandPart>
        <name>Fe</name>
        <dbReference type="ChEBI" id="CHEBI:18248"/>
    </ligandPart>
</feature>
<dbReference type="Proteomes" id="UP000015104">
    <property type="component" value="Unassembled WGS sequence"/>
</dbReference>
<keyword evidence="4" id="KW-0560">Oxidoreductase</keyword>
<reference evidence="5" key="2">
    <citation type="submission" date="2015-06" db="UniProtKB">
        <authorList>
            <consortium name="EnsemblMetazoa"/>
        </authorList>
    </citation>
    <scope>IDENTIFICATION</scope>
</reference>
<dbReference type="EnsemblMetazoa" id="tetur03g00140.1">
    <property type="protein sequence ID" value="tetur03g00140.1"/>
    <property type="gene ID" value="tetur03g00140"/>
</dbReference>
<dbReference type="GO" id="GO:0020037">
    <property type="term" value="F:heme binding"/>
    <property type="evidence" value="ECO:0007669"/>
    <property type="project" value="InterPro"/>
</dbReference>
<dbReference type="PROSITE" id="PS00086">
    <property type="entry name" value="CYTOCHROME_P450"/>
    <property type="match status" value="1"/>
</dbReference>
<dbReference type="GO" id="GO:0004497">
    <property type="term" value="F:monooxygenase activity"/>
    <property type="evidence" value="ECO:0007669"/>
    <property type="project" value="UniProtKB-KW"/>
</dbReference>
<comment type="similarity">
    <text evidence="1 4">Belongs to the cytochrome P450 family.</text>
</comment>
<comment type="cofactor">
    <cofactor evidence="3">
        <name>heme</name>
        <dbReference type="ChEBI" id="CHEBI:30413"/>
    </cofactor>
</comment>
<protein>
    <submittedName>
        <fullName evidence="5">Uncharacterized protein</fullName>
    </submittedName>
</protein>
<accession>T1JYF1</accession>
<keyword evidence="6" id="KW-1185">Reference proteome</keyword>
<dbReference type="SUPFAM" id="SSF48264">
    <property type="entry name" value="Cytochrome P450"/>
    <property type="match status" value="1"/>
</dbReference>
<dbReference type="Gene3D" id="1.10.630.10">
    <property type="entry name" value="Cytochrome P450"/>
    <property type="match status" value="1"/>
</dbReference>
<dbReference type="AlphaFoldDB" id="T1JYF1"/>
<reference evidence="6" key="1">
    <citation type="submission" date="2011-08" db="EMBL/GenBank/DDBJ databases">
        <authorList>
            <person name="Rombauts S."/>
        </authorList>
    </citation>
    <scope>NUCLEOTIDE SEQUENCE</scope>
    <source>
        <strain evidence="6">London</strain>
    </source>
</reference>
<dbReference type="InterPro" id="IPR001128">
    <property type="entry name" value="Cyt_P450"/>
</dbReference>
<keyword evidence="3 4" id="KW-0479">Metal-binding</keyword>
<evidence type="ECO:0000256" key="3">
    <source>
        <dbReference type="PIRSR" id="PIRSR602401-1"/>
    </source>
</evidence>
<sequence>MPISQLSAEQMDFLRKFTEKLVIATDNDYLFIDTPRPSTSGNNRGAYRKATFPALQRDQNANLSQAERDEWRKKTAEGRAKLKIKREEQDAYGQNNWVVEGRTLADGLNLRQPSPFRSDRSPPSLSDDCVVALKNSTIILQDKRKTQKCKVVKTTYLIPFSPGKRNCPGEGLANVEIFLYLVCMVQRYRIKVGP</sequence>
<dbReference type="PRINTS" id="PR00463">
    <property type="entry name" value="EP450I"/>
</dbReference>
<evidence type="ECO:0000313" key="6">
    <source>
        <dbReference type="Proteomes" id="UP000015104"/>
    </source>
</evidence>
<dbReference type="GO" id="GO:0005506">
    <property type="term" value="F:iron ion binding"/>
    <property type="evidence" value="ECO:0007669"/>
    <property type="project" value="InterPro"/>
</dbReference>
<dbReference type="EMBL" id="CAEY01001105">
    <property type="status" value="NOT_ANNOTATED_CDS"/>
    <property type="molecule type" value="Genomic_DNA"/>
</dbReference>
<evidence type="ECO:0000256" key="2">
    <source>
        <dbReference type="ARBA" id="ARBA00023033"/>
    </source>
</evidence>
<keyword evidence="3 4" id="KW-0408">Iron</keyword>
<evidence type="ECO:0000256" key="1">
    <source>
        <dbReference type="ARBA" id="ARBA00010617"/>
    </source>
</evidence>
<dbReference type="InterPro" id="IPR036396">
    <property type="entry name" value="Cyt_P450_sf"/>
</dbReference>
<keyword evidence="3 4" id="KW-0349">Heme</keyword>
<evidence type="ECO:0000313" key="5">
    <source>
        <dbReference type="EnsemblMetazoa" id="tetur03g00140.1"/>
    </source>
</evidence>
<proteinExistence type="inferred from homology"/>